<gene>
    <name evidence="5" type="ORF">SRT_19720</name>
</gene>
<dbReference type="InterPro" id="IPR008278">
    <property type="entry name" value="4-PPantetheinyl_Trfase_dom"/>
</dbReference>
<dbReference type="PANTHER" id="PTHR12215:SF10">
    <property type="entry name" value="L-AMINOADIPATE-SEMIALDEHYDE DEHYDROGENASE-PHOSPHOPANTETHEINYL TRANSFERASE"/>
    <property type="match status" value="1"/>
</dbReference>
<dbReference type="InterPro" id="IPR055066">
    <property type="entry name" value="AASDHPPT_N"/>
</dbReference>
<evidence type="ECO:0000313" key="5">
    <source>
        <dbReference type="EMBL" id="BAQ25233.1"/>
    </source>
</evidence>
<evidence type="ECO:0000259" key="4">
    <source>
        <dbReference type="Pfam" id="PF22624"/>
    </source>
</evidence>
<dbReference type="Gene3D" id="3.90.470.20">
    <property type="entry name" value="4'-phosphopantetheinyl transferase domain"/>
    <property type="match status" value="2"/>
</dbReference>
<dbReference type="GO" id="GO:0000287">
    <property type="term" value="F:magnesium ion binding"/>
    <property type="evidence" value="ECO:0007669"/>
    <property type="project" value="InterPro"/>
</dbReference>
<dbReference type="InterPro" id="IPR050559">
    <property type="entry name" value="P-Pant_transferase_sf"/>
</dbReference>
<dbReference type="GO" id="GO:0008897">
    <property type="term" value="F:holo-[acyl-carrier-protein] synthase activity"/>
    <property type="evidence" value="ECO:0007669"/>
    <property type="project" value="InterPro"/>
</dbReference>
<dbReference type="RefSeq" id="WP_128833916.1">
    <property type="nucleotide sequence ID" value="NZ_AP014612.1"/>
</dbReference>
<evidence type="ECO:0000313" key="6">
    <source>
        <dbReference type="Proteomes" id="UP000217758"/>
    </source>
</evidence>
<dbReference type="KEGG" id="strg:SRT_19720"/>
<dbReference type="InterPro" id="IPR037143">
    <property type="entry name" value="4-PPantetheinyl_Trfase_dom_sf"/>
</dbReference>
<evidence type="ECO:0000256" key="2">
    <source>
        <dbReference type="ARBA" id="ARBA00022679"/>
    </source>
</evidence>
<feature type="domain" description="4'-phosphopantetheinyl transferase N-terminal" evidence="4">
    <location>
        <begin position="18"/>
        <end position="100"/>
    </location>
</feature>
<evidence type="ECO:0000256" key="1">
    <source>
        <dbReference type="ARBA" id="ARBA00010990"/>
    </source>
</evidence>
<dbReference type="EMBL" id="AP014612">
    <property type="protein sequence ID" value="BAQ25233.1"/>
    <property type="molecule type" value="Genomic_DNA"/>
</dbReference>
<dbReference type="AlphaFoldDB" id="A0A1L7LM00"/>
<dbReference type="Proteomes" id="UP000217758">
    <property type="component" value="Chromosome"/>
</dbReference>
<keyword evidence="2 5" id="KW-0808">Transferase</keyword>
<dbReference type="Pfam" id="PF01648">
    <property type="entry name" value="ACPS"/>
    <property type="match status" value="1"/>
</dbReference>
<comment type="similarity">
    <text evidence="1">Belongs to the P-Pant transferase superfamily. Gsp/Sfp/HetI/AcpT family.</text>
</comment>
<evidence type="ECO:0000259" key="3">
    <source>
        <dbReference type="Pfam" id="PF01648"/>
    </source>
</evidence>
<reference evidence="5 6" key="1">
    <citation type="journal article" date="2016" name="Microbiol. Immunol.">
        <title>Complete genome sequence of Streptococcus troglodytae TKU31 isolated from the oral cavity of a chimpanzee (Pan troglodytes).</title>
        <authorList>
            <person name="Okamoto M."/>
            <person name="Naito M."/>
            <person name="Miyanohara M."/>
            <person name="Imai S."/>
            <person name="Nomura Y."/>
            <person name="Saito W."/>
            <person name="Momoi Y."/>
            <person name="Takada K."/>
            <person name="Miyabe-Nishiwaki T."/>
            <person name="Tomonaga M."/>
            <person name="Hanada N."/>
        </authorList>
    </citation>
    <scope>NUCLEOTIDE SEQUENCE [LARGE SCALE GENOMIC DNA]</scope>
    <source>
        <strain evidence="6">TKU 31</strain>
    </source>
</reference>
<organism evidence="5 6">
    <name type="scientific">Streptococcus troglodytae</name>
    <dbReference type="NCBI Taxonomy" id="1111760"/>
    <lineage>
        <taxon>Bacteria</taxon>
        <taxon>Bacillati</taxon>
        <taxon>Bacillota</taxon>
        <taxon>Bacilli</taxon>
        <taxon>Lactobacillales</taxon>
        <taxon>Streptococcaceae</taxon>
        <taxon>Streptococcus</taxon>
    </lineage>
</organism>
<dbReference type="Pfam" id="PF22624">
    <property type="entry name" value="AASDHPPT_N"/>
    <property type="match status" value="1"/>
</dbReference>
<feature type="domain" description="4'-phosphopantetheinyl transferase" evidence="3">
    <location>
        <begin position="105"/>
        <end position="197"/>
    </location>
</feature>
<dbReference type="SUPFAM" id="SSF56214">
    <property type="entry name" value="4'-phosphopantetheinyl transferase"/>
    <property type="match status" value="2"/>
</dbReference>
<keyword evidence="6" id="KW-1185">Reference proteome</keyword>
<name>A0A1L7LM00_9STRE</name>
<sequence>MFQKALILCVNVGQINNEKYDYLKRAVTEERRYKASKYFRIEDKIRCVIAEVLLKYAVYLYTRKIIDIDYSYNKYGKPCFKNWHNLKFNISHSGEWVVVAIGKSPIGIDVENRKEDWDLIGERVFSESEKYWSQNSYKRKAILWTIKEAYVKYLGIGLSKSLNSFSIDMKRRIITEVQKPFQTSFDYFVLDNDYVCSECGYAKGAYYSRKVCQAELDTFITSVLDISY</sequence>
<dbReference type="PANTHER" id="PTHR12215">
    <property type="entry name" value="PHOSPHOPANTETHEINE TRANSFERASE"/>
    <property type="match status" value="1"/>
</dbReference>
<dbReference type="GO" id="GO:0005829">
    <property type="term" value="C:cytosol"/>
    <property type="evidence" value="ECO:0007669"/>
    <property type="project" value="TreeGrafter"/>
</dbReference>
<protein>
    <submittedName>
        <fullName evidence="5">4'-phosphopantetheinyl transferase family protein</fullName>
    </submittedName>
</protein>
<dbReference type="GO" id="GO:0019878">
    <property type="term" value="P:lysine biosynthetic process via aminoadipic acid"/>
    <property type="evidence" value="ECO:0007669"/>
    <property type="project" value="TreeGrafter"/>
</dbReference>
<accession>A0A1L7LM00</accession>
<proteinExistence type="inferred from homology"/>